<comment type="caution">
    <text evidence="2">The sequence shown here is derived from an EMBL/GenBank/DDBJ whole genome shotgun (WGS) entry which is preliminary data.</text>
</comment>
<evidence type="ECO:0000313" key="2">
    <source>
        <dbReference type="EMBL" id="MBI9114867.1"/>
    </source>
</evidence>
<dbReference type="EMBL" id="JAEINH010000005">
    <property type="protein sequence ID" value="MBI9114867.1"/>
    <property type="molecule type" value="Genomic_DNA"/>
</dbReference>
<keyword evidence="1" id="KW-1133">Transmembrane helix</keyword>
<accession>A0A934M712</accession>
<reference evidence="2" key="1">
    <citation type="submission" date="2020-12" db="EMBL/GenBank/DDBJ databases">
        <title>Sanguibacter suaedae sp. nov., isolated from Suaeda aralocaspica.</title>
        <authorList>
            <person name="Ma Q."/>
        </authorList>
    </citation>
    <scope>NUCLEOTIDE SEQUENCE</scope>
    <source>
        <strain evidence="2">YZGR15</strain>
    </source>
</reference>
<dbReference type="RefSeq" id="WP_198733433.1">
    <property type="nucleotide sequence ID" value="NZ_JAEINH010000005.1"/>
</dbReference>
<feature type="transmembrane region" description="Helical" evidence="1">
    <location>
        <begin position="60"/>
        <end position="85"/>
    </location>
</feature>
<sequence>MSFLQRLRERFWFLPAVLCALAAVLAQALVALDRSLDDRITPGWASTLLYRVGESGSRDILGAIASSSLAVAGTTFSITMAVLALTSSTYGPRLVRNFMADRGNQAVLGVYVATFLYSLLVLRAVRVVGDPGNQDAEVFVPHLAVNVAVLLAVANVAVLVYFIHHISDSIQVSTLTHRVRAELVDTVDRLYPEGLGRPAGSADEGTHDDAGVQDRDLEDALAHGDAVRSAVPGYVQSVQEDDLLEIAEEHDVLLVLRVRPGDHVLDGTPLVLVHPPGRSGKDLRDAVRAAVRVSDARSPYQDVSFAVQQLTEMAVRAVSPGTNDPYTAANALDDLGAGLTHLVSRELPSPDRAGPSGARRVHAPRVDPVDIVTEVLDPLRWYAAGDPGVMHATLTLVERVGAAALSRAVRARLLTHVGLLEEAFRGAGHVEHDVARFGERAAAVRRALAQA</sequence>
<feature type="transmembrane region" description="Helical" evidence="1">
    <location>
        <begin position="106"/>
        <end position="125"/>
    </location>
</feature>
<name>A0A934M712_9MICO</name>
<organism evidence="2 3">
    <name type="scientific">Sanguibacter suaedae</name>
    <dbReference type="NCBI Taxonomy" id="2795737"/>
    <lineage>
        <taxon>Bacteria</taxon>
        <taxon>Bacillati</taxon>
        <taxon>Actinomycetota</taxon>
        <taxon>Actinomycetes</taxon>
        <taxon>Micrococcales</taxon>
        <taxon>Sanguibacteraceae</taxon>
        <taxon>Sanguibacter</taxon>
    </lineage>
</organism>
<keyword evidence="1" id="KW-0472">Membrane</keyword>
<dbReference type="AlphaFoldDB" id="A0A934M712"/>
<dbReference type="InterPro" id="IPR018723">
    <property type="entry name" value="DUF2254_membrane"/>
</dbReference>
<keyword evidence="1" id="KW-0812">Transmembrane</keyword>
<dbReference type="Proteomes" id="UP000602087">
    <property type="component" value="Unassembled WGS sequence"/>
</dbReference>
<dbReference type="Pfam" id="PF10011">
    <property type="entry name" value="DUF2254"/>
    <property type="match status" value="1"/>
</dbReference>
<proteinExistence type="predicted"/>
<keyword evidence="3" id="KW-1185">Reference proteome</keyword>
<gene>
    <name evidence="2" type="ORF">JAV76_07560</name>
</gene>
<protein>
    <submittedName>
        <fullName evidence="2">DUF2254 domain-containing protein</fullName>
    </submittedName>
</protein>
<evidence type="ECO:0000256" key="1">
    <source>
        <dbReference type="SAM" id="Phobius"/>
    </source>
</evidence>
<evidence type="ECO:0000313" key="3">
    <source>
        <dbReference type="Proteomes" id="UP000602087"/>
    </source>
</evidence>
<feature type="transmembrane region" description="Helical" evidence="1">
    <location>
        <begin position="145"/>
        <end position="163"/>
    </location>
</feature>